<dbReference type="EnsemblPlants" id="AVESA.00010b.r2.6CG1082700.1">
    <property type="protein sequence ID" value="AVESA.00010b.r2.6CG1082700.1.CDS"/>
    <property type="gene ID" value="AVESA.00010b.r2.6CG1082700"/>
</dbReference>
<proteinExistence type="predicted"/>
<dbReference type="Proteomes" id="UP001732700">
    <property type="component" value="Chromosome 6C"/>
</dbReference>
<organism evidence="1 2">
    <name type="scientific">Avena sativa</name>
    <name type="common">Oat</name>
    <dbReference type="NCBI Taxonomy" id="4498"/>
    <lineage>
        <taxon>Eukaryota</taxon>
        <taxon>Viridiplantae</taxon>
        <taxon>Streptophyta</taxon>
        <taxon>Embryophyta</taxon>
        <taxon>Tracheophyta</taxon>
        <taxon>Spermatophyta</taxon>
        <taxon>Magnoliopsida</taxon>
        <taxon>Liliopsida</taxon>
        <taxon>Poales</taxon>
        <taxon>Poaceae</taxon>
        <taxon>BOP clade</taxon>
        <taxon>Pooideae</taxon>
        <taxon>Poodae</taxon>
        <taxon>Poeae</taxon>
        <taxon>Poeae Chloroplast Group 1 (Aveneae type)</taxon>
        <taxon>Aveninae</taxon>
        <taxon>Avena</taxon>
    </lineage>
</organism>
<sequence>MLNGCNDLVRTFRMAKERIEGNEEEHVAIRLVSPSEGDGPQYSLPTTTHLAALVVGPLDLDAPTRDIIIDNKKTGLERISCLHPAFMSLQYPLLFPYAERGFHLEIPYLPTETDKNTTRKTLTMQEYYCFVCHHRPSQTNPYLCYGLLSSQAVVDSRASIDEGRLWFVLNNQKKLRSENLQGIIDAVGQGFVDGADIGKSIVLPSSHTGGRRYFQENFQDALAIARVHGAPDLFSTFTCNPKWPEITEALLLEPGQRPHDRADIIVRVYNLKLNECLDDIKSGRAYGPIKAVLHTVEFQKRGLPHAHILIWLDRPDTEMPVNELSELVQGNREWTVHVYVSRLWQHRGAIDDGPIKHTDIVFQDAQGNHMYAEIAGTLVKDFIPRIKEGRIYEIKRFLVSPRKNWYMPMEGDSMIRFGKYITVREINANLMDYPLCTYDLTPIDDLPSPTDNPQTFTDVIGVITGVSATAQYHSASRSAPSIKRVVYLSDLSGYEISVVLWGERATTFDGEDVLQSAKDGPVIAIFVGTLVKPFEGRRGLSGGAPCRWYINEDLPEINELRNQLQGKVPAVRGVLLPGQTDAEISAQVDLEIKTIKELINLNIWDHKKTKFYCDVVISRLSPGERWWFHACTSCNKGTIPYGAAYKCSSKTCGGTGGSPRYRICYIGSDGVDDVELVFFDKADKELIGKPVLTILRSKVPNGMSVEDAIQFARTEQSTPRELASIVSRKYRLVVSVTTKSFEPESASPSYQVHRIQADHGKRA</sequence>
<evidence type="ECO:0000313" key="2">
    <source>
        <dbReference type="Proteomes" id="UP001732700"/>
    </source>
</evidence>
<name>A0ACD5Z312_AVESA</name>
<keyword evidence="2" id="KW-1185">Reference proteome</keyword>
<protein>
    <submittedName>
        <fullName evidence="1">Uncharacterized protein</fullName>
    </submittedName>
</protein>
<reference evidence="1" key="1">
    <citation type="submission" date="2021-05" db="EMBL/GenBank/DDBJ databases">
        <authorList>
            <person name="Scholz U."/>
            <person name="Mascher M."/>
            <person name="Fiebig A."/>
        </authorList>
    </citation>
    <scope>NUCLEOTIDE SEQUENCE [LARGE SCALE GENOMIC DNA]</scope>
</reference>
<evidence type="ECO:0000313" key="1">
    <source>
        <dbReference type="EnsemblPlants" id="AVESA.00010b.r2.6CG1082700.1.CDS"/>
    </source>
</evidence>
<reference evidence="1" key="2">
    <citation type="submission" date="2025-09" db="UniProtKB">
        <authorList>
            <consortium name="EnsemblPlants"/>
        </authorList>
    </citation>
    <scope>IDENTIFICATION</scope>
</reference>
<accession>A0ACD5Z312</accession>